<dbReference type="GO" id="GO:0043565">
    <property type="term" value="F:sequence-specific DNA binding"/>
    <property type="evidence" value="ECO:0007669"/>
    <property type="project" value="InterPro"/>
</dbReference>
<dbReference type="PRINTS" id="PR00032">
    <property type="entry name" value="HTHARAC"/>
</dbReference>
<dbReference type="EMBL" id="VRTY01000092">
    <property type="protein sequence ID" value="TXK33293.1"/>
    <property type="molecule type" value="Genomic_DNA"/>
</dbReference>
<gene>
    <name evidence="5" type="ORF">FVR03_19010</name>
</gene>
<dbReference type="GO" id="GO:0003700">
    <property type="term" value="F:DNA-binding transcription factor activity"/>
    <property type="evidence" value="ECO:0007669"/>
    <property type="project" value="InterPro"/>
</dbReference>
<reference evidence="5 6" key="1">
    <citation type="submission" date="2019-08" db="EMBL/GenBank/DDBJ databases">
        <authorList>
            <person name="Shi S."/>
        </authorList>
    </citation>
    <scope>NUCLEOTIDE SEQUENCE [LARGE SCALE GENOMIC DNA]</scope>
    <source>
        <strain evidence="5 6">GY10130</strain>
    </source>
</reference>
<name>A0A5C8J7V8_9BACT</name>
<dbReference type="PANTHER" id="PTHR47893:SF1">
    <property type="entry name" value="REGULATORY PROTEIN PCHR"/>
    <property type="match status" value="1"/>
</dbReference>
<dbReference type="InterPro" id="IPR020449">
    <property type="entry name" value="Tscrpt_reg_AraC-type_HTH"/>
</dbReference>
<dbReference type="RefSeq" id="WP_147923354.1">
    <property type="nucleotide sequence ID" value="NZ_VRTY01000092.1"/>
</dbReference>
<dbReference type="SMART" id="SM00342">
    <property type="entry name" value="HTH_ARAC"/>
    <property type="match status" value="1"/>
</dbReference>
<dbReference type="PROSITE" id="PS00041">
    <property type="entry name" value="HTH_ARAC_FAMILY_1"/>
    <property type="match status" value="1"/>
</dbReference>
<keyword evidence="6" id="KW-1185">Reference proteome</keyword>
<keyword evidence="2" id="KW-0238">DNA-binding</keyword>
<dbReference type="PROSITE" id="PS01124">
    <property type="entry name" value="HTH_ARAC_FAMILY_2"/>
    <property type="match status" value="1"/>
</dbReference>
<dbReference type="InterPro" id="IPR018062">
    <property type="entry name" value="HTH_AraC-typ_CS"/>
</dbReference>
<sequence length="344" mass="39616">MLISTRFLEAHKTICHLEIPDDLREEALLHSVVVQDKENQFATIKSKLTYLPGLCLLDATVQVHQQLTEEVLLAGAHIRLLFSLEGNSHILDVEKKCSSEAYAGVLRRQYQQQAQWQVTMPANQQVRYVAIILSRAYAENLFRHEPWRVQDGFLEHLFNDQPLNTQEEQFFITLPVQKVLHELLNTDYSDLTRKYFIQLKLKELFFVLHKQPDVSFSSRHFAPEVYKKLVKAKALLLSRLNEPPTTKQLSRLVALNELRLKQDFKALYGTTIHAYIIACRMKRAQELLQENCSVNDMSARLGYRSVSHFIQTFKKYFGETPKQALSRSSKVVTTTVGEAANAGI</sequence>
<evidence type="ECO:0000313" key="6">
    <source>
        <dbReference type="Proteomes" id="UP000321926"/>
    </source>
</evidence>
<dbReference type="Pfam" id="PF12833">
    <property type="entry name" value="HTH_18"/>
    <property type="match status" value="1"/>
</dbReference>
<dbReference type="InterPro" id="IPR009057">
    <property type="entry name" value="Homeodomain-like_sf"/>
</dbReference>
<dbReference type="AlphaFoldDB" id="A0A5C8J7V8"/>
<evidence type="ECO:0000256" key="1">
    <source>
        <dbReference type="ARBA" id="ARBA00023015"/>
    </source>
</evidence>
<dbReference type="InterPro" id="IPR018060">
    <property type="entry name" value="HTH_AraC"/>
</dbReference>
<dbReference type="SUPFAM" id="SSF46689">
    <property type="entry name" value="Homeodomain-like"/>
    <property type="match status" value="1"/>
</dbReference>
<dbReference type="Proteomes" id="UP000321926">
    <property type="component" value="Unassembled WGS sequence"/>
</dbReference>
<evidence type="ECO:0000259" key="4">
    <source>
        <dbReference type="PROSITE" id="PS01124"/>
    </source>
</evidence>
<evidence type="ECO:0000256" key="3">
    <source>
        <dbReference type="ARBA" id="ARBA00023163"/>
    </source>
</evidence>
<accession>A0A5C8J7V8</accession>
<dbReference type="OrthoDB" id="4480133at2"/>
<protein>
    <submittedName>
        <fullName evidence="5">Helix-turn-helix transcriptional regulator</fullName>
    </submittedName>
</protein>
<dbReference type="PANTHER" id="PTHR47893">
    <property type="entry name" value="REGULATORY PROTEIN PCHR"/>
    <property type="match status" value="1"/>
</dbReference>
<comment type="caution">
    <text evidence="5">The sequence shown here is derived from an EMBL/GenBank/DDBJ whole genome shotgun (WGS) entry which is preliminary data.</text>
</comment>
<keyword evidence="1" id="KW-0805">Transcription regulation</keyword>
<organism evidence="5 6">
    <name type="scientific">Pontibacter qinzhouensis</name>
    <dbReference type="NCBI Taxonomy" id="2603253"/>
    <lineage>
        <taxon>Bacteria</taxon>
        <taxon>Pseudomonadati</taxon>
        <taxon>Bacteroidota</taxon>
        <taxon>Cytophagia</taxon>
        <taxon>Cytophagales</taxon>
        <taxon>Hymenobacteraceae</taxon>
        <taxon>Pontibacter</taxon>
    </lineage>
</organism>
<dbReference type="Gene3D" id="1.10.10.60">
    <property type="entry name" value="Homeodomain-like"/>
    <property type="match status" value="2"/>
</dbReference>
<evidence type="ECO:0000313" key="5">
    <source>
        <dbReference type="EMBL" id="TXK33293.1"/>
    </source>
</evidence>
<feature type="domain" description="HTH araC/xylS-type" evidence="4">
    <location>
        <begin position="230"/>
        <end position="327"/>
    </location>
</feature>
<proteinExistence type="predicted"/>
<keyword evidence="3" id="KW-0804">Transcription</keyword>
<evidence type="ECO:0000256" key="2">
    <source>
        <dbReference type="ARBA" id="ARBA00023125"/>
    </source>
</evidence>
<dbReference type="InterPro" id="IPR053142">
    <property type="entry name" value="PchR_regulatory_protein"/>
</dbReference>